<sequence length="172" mass="17541">MKAAMKWVLAGSVTTALFSATAGAASWQDQLNSAASALGQNNSSTTSNTSGANAAPAGNSLGALTGLLNGGSQSLSAGTMTNAAGVLEYCVKNNIVDNNVSSVKDKLLGKLGLADTQKQQETTDYKQGLMGLLNTGNNQQVNLKSLGDTAIGKKVKTKACDLVLKQGKQFIS</sequence>
<dbReference type="EMBL" id="AP024329">
    <property type="protein sequence ID" value="BCQ33229.1"/>
    <property type="molecule type" value="Genomic_DNA"/>
</dbReference>
<reference evidence="2 3" key="1">
    <citation type="submission" date="2021-01" db="EMBL/GenBank/DDBJ databases">
        <title>Complete genome sequence of Erwinia rhapontici MAFF 311153.</title>
        <authorList>
            <person name="Morohoshi T."/>
            <person name="Someya N."/>
        </authorList>
    </citation>
    <scope>NUCLEOTIDE SEQUENCE [LARGE SCALE GENOMIC DNA]</scope>
    <source>
        <strain evidence="2 3">MAFF 311153</strain>
    </source>
</reference>
<evidence type="ECO:0008006" key="4">
    <source>
        <dbReference type="Google" id="ProtNLM"/>
    </source>
</evidence>
<name>A0ABN6DEP5_ERWRD</name>
<dbReference type="RefSeq" id="WP_212813653.1">
    <property type="nucleotide sequence ID" value="NZ_AP024329.1"/>
</dbReference>
<dbReference type="Proteomes" id="UP000677515">
    <property type="component" value="Chromosome"/>
</dbReference>
<evidence type="ECO:0000313" key="2">
    <source>
        <dbReference type="EMBL" id="BCQ33229.1"/>
    </source>
</evidence>
<accession>A0ABN6DEP5</accession>
<organism evidence="2 3">
    <name type="scientific">Erwinia rhapontici</name>
    <name type="common">Pectobacterium rhapontici</name>
    <dbReference type="NCBI Taxonomy" id="55212"/>
    <lineage>
        <taxon>Bacteria</taxon>
        <taxon>Pseudomonadati</taxon>
        <taxon>Pseudomonadota</taxon>
        <taxon>Gammaproteobacteria</taxon>
        <taxon>Enterobacterales</taxon>
        <taxon>Erwiniaceae</taxon>
        <taxon>Erwinia</taxon>
    </lineage>
</organism>
<proteinExistence type="predicted"/>
<keyword evidence="1" id="KW-0732">Signal</keyword>
<protein>
    <recommendedName>
        <fullName evidence="4">DUF2501 domain-containing protein</fullName>
    </recommendedName>
</protein>
<evidence type="ECO:0000313" key="3">
    <source>
        <dbReference type="Proteomes" id="UP000677515"/>
    </source>
</evidence>
<dbReference type="InterPro" id="IPR019637">
    <property type="entry name" value="DUF2501"/>
</dbReference>
<feature type="signal peptide" evidence="1">
    <location>
        <begin position="1"/>
        <end position="24"/>
    </location>
</feature>
<feature type="chain" id="PRO_5045747540" description="DUF2501 domain-containing protein" evidence="1">
    <location>
        <begin position="25"/>
        <end position="172"/>
    </location>
</feature>
<dbReference type="Pfam" id="PF10696">
    <property type="entry name" value="DUF2501"/>
    <property type="match status" value="1"/>
</dbReference>
<keyword evidence="3" id="KW-1185">Reference proteome</keyword>
<evidence type="ECO:0000256" key="1">
    <source>
        <dbReference type="SAM" id="SignalP"/>
    </source>
</evidence>
<gene>
    <name evidence="2" type="ORF">ERHA53_05720</name>
</gene>